<dbReference type="EMBL" id="CP015961">
    <property type="protein sequence ID" value="ANI90847.1"/>
    <property type="molecule type" value="Genomic_DNA"/>
</dbReference>
<dbReference type="CDD" id="cd07721">
    <property type="entry name" value="yflN-like_MBL-fold"/>
    <property type="match status" value="1"/>
</dbReference>
<evidence type="ECO:0000259" key="1">
    <source>
        <dbReference type="SMART" id="SM00849"/>
    </source>
</evidence>
<dbReference type="InterPro" id="IPR036866">
    <property type="entry name" value="RibonucZ/Hydroxyglut_hydro"/>
</dbReference>
<dbReference type="InterPro" id="IPR001279">
    <property type="entry name" value="Metallo-B-lactamas"/>
</dbReference>
<evidence type="ECO:0000313" key="2">
    <source>
        <dbReference type="EMBL" id="ANI90847.1"/>
    </source>
</evidence>
<protein>
    <submittedName>
        <fullName evidence="2">Uncharacterized protein YflN</fullName>
    </submittedName>
</protein>
<dbReference type="PANTHER" id="PTHR42951:SF14">
    <property type="entry name" value="METALLO-BETA-LACTAMASE SUPERFAMILY PROTEIN"/>
    <property type="match status" value="1"/>
</dbReference>
<dbReference type="Pfam" id="PF00753">
    <property type="entry name" value="Lactamase_B"/>
    <property type="match status" value="1"/>
</dbReference>
<dbReference type="OrthoDB" id="2971563at2"/>
<reference evidence="2 3" key="1">
    <citation type="submission" date="2016-06" db="EMBL/GenBank/DDBJ databases">
        <title>Complete genome sequence of a saline-alkali tolerant type strain Dietzia timorensis ID05-A0528T.</title>
        <authorList>
            <person name="Wu X."/>
        </authorList>
    </citation>
    <scope>NUCLEOTIDE SEQUENCE [LARGE SCALE GENOMIC DNA]</scope>
    <source>
        <strain evidence="2 3">ID05-A0528</strain>
    </source>
</reference>
<sequence>MSGSIDEVTKDVFVVRGTAVNWVILREGDALTLVDGGFPGDLKKVLSSIEEIGHSPSDVQAVLGTHAHVDHVGAFDYFASELGVPVYMSAIDAYHAQTGDFEQATPFDLVKRILNPRMLPWLLSISTVGGASHPTLSAVRSLDMGKALDVPGRPVPVSCSGHSSGHTAFHLPGAGVLLAGDALATGHPLSPLNGPQLLPDYFAANPDEAVRELDNLAGLAADILVCGHGEPWKGTPTEAVDLARSLHEA</sequence>
<dbReference type="Proteomes" id="UP000186104">
    <property type="component" value="Chromosome"/>
</dbReference>
<feature type="domain" description="Metallo-beta-lactamase" evidence="1">
    <location>
        <begin position="19"/>
        <end position="228"/>
    </location>
</feature>
<keyword evidence="3" id="KW-1185">Reference proteome</keyword>
<dbReference type="SUPFAM" id="SSF56281">
    <property type="entry name" value="Metallo-hydrolase/oxidoreductase"/>
    <property type="match status" value="1"/>
</dbReference>
<dbReference type="PANTHER" id="PTHR42951">
    <property type="entry name" value="METALLO-BETA-LACTAMASE DOMAIN-CONTAINING"/>
    <property type="match status" value="1"/>
</dbReference>
<name>A0A173LHS5_9ACTN</name>
<dbReference type="SMART" id="SM00849">
    <property type="entry name" value="Lactamase_B"/>
    <property type="match status" value="1"/>
</dbReference>
<dbReference type="AlphaFoldDB" id="A0A173LHS5"/>
<dbReference type="Gene3D" id="3.60.15.10">
    <property type="entry name" value="Ribonuclease Z/Hydroxyacylglutathione hydrolase-like"/>
    <property type="match status" value="1"/>
</dbReference>
<dbReference type="RefSeq" id="WP_067476495.1">
    <property type="nucleotide sequence ID" value="NZ_CP015961.1"/>
</dbReference>
<dbReference type="STRING" id="499555.BJL86_0035"/>
<dbReference type="KEGG" id="dtm:BJL86_0035"/>
<dbReference type="InterPro" id="IPR050855">
    <property type="entry name" value="NDM-1-like"/>
</dbReference>
<accession>A0A173LHS5</accession>
<proteinExistence type="predicted"/>
<organism evidence="2 3">
    <name type="scientific">Dietzia timorensis</name>
    <dbReference type="NCBI Taxonomy" id="499555"/>
    <lineage>
        <taxon>Bacteria</taxon>
        <taxon>Bacillati</taxon>
        <taxon>Actinomycetota</taxon>
        <taxon>Actinomycetes</taxon>
        <taxon>Mycobacteriales</taxon>
        <taxon>Dietziaceae</taxon>
        <taxon>Dietzia</taxon>
    </lineage>
</organism>
<gene>
    <name evidence="2" type="ORF">BJL86_0035</name>
</gene>
<evidence type="ECO:0000313" key="3">
    <source>
        <dbReference type="Proteomes" id="UP000186104"/>
    </source>
</evidence>